<sequence length="796" mass="91548">MHLLPTYPPQHAPTVPALSLVKLFIRHESKDNFAQPPTLNTTQSDFHRLWQRFNLNLNAMYHISKGLRGLHLHQSHPRIHQSGRDMQFMFTSYGYCIVWAYSPSTQSTRGVVIFRNEHDRHYKNWFSMLELQPAFVRHPLCLFVVLVKEAMEYAFKETGTTLAKIEDHIKQMDSLGAAVNSLTESGLWTDGDGEESGGYVEETWHFIKLRLGEWQFRLQYLKERGKNQLNVVDMTRLRASLLRNRRKRTVSQRRSSLTSRCYSCQNVHGGAPHSAMGLCPRRAIQFLGLLGFHYPSHSAGGEFQVFWIARDNLPTLDHTKMPGLKRGQQKHETALPGEREGNQIMPAVNQTRKEALKRKFDDSISAKEADIQPMKSSALVAGHATNHPDSADPPTPRRPLDTFPTEILWHIFNCLVIGFNQKKEISLVCRRFRAVLIPILFRTLALGTDKEGKGHEWMVYLEKEGQHLTRNTTQAVLHNWDITDYCPLLINWTKYWAERNDSGRGADSPIPSLGCQRKRSEISAAARKMNRPFDLINPSQAFRVLSSMPNLVKLTLDGFEDGAVDANVPVLASPKEKKAWPALETLNGLEMFRFGYFAEIVIEAREVHKCMGGWSPSDIEKCHQYFPNITRLSVFGNIDILFPLNLYDSDEVDDDDFDDVTLAKPYTIQDFIDKFKAFEKLERLIMTDEVMMDWHDFQKWMVERYGSWRLGRIYENGATNTRANDHERLQSAQAMFSGCGEQLTRVSFVCKSDRAEFKRGPDDKPVMVRKFHNDFFSFMTRDMSIAADINPVRVLK</sequence>
<organism evidence="1 2">
    <name type="scientific">Apiosordaria backusii</name>
    <dbReference type="NCBI Taxonomy" id="314023"/>
    <lineage>
        <taxon>Eukaryota</taxon>
        <taxon>Fungi</taxon>
        <taxon>Dikarya</taxon>
        <taxon>Ascomycota</taxon>
        <taxon>Pezizomycotina</taxon>
        <taxon>Sordariomycetes</taxon>
        <taxon>Sordariomycetidae</taxon>
        <taxon>Sordariales</taxon>
        <taxon>Lasiosphaeriaceae</taxon>
        <taxon>Apiosordaria</taxon>
    </lineage>
</organism>
<gene>
    <name evidence="1" type="ORF">B0T21DRAFT_391564</name>
</gene>
<keyword evidence="2" id="KW-1185">Reference proteome</keyword>
<dbReference type="EMBL" id="JAUKTV010000004">
    <property type="protein sequence ID" value="KAK0739381.1"/>
    <property type="molecule type" value="Genomic_DNA"/>
</dbReference>
<dbReference type="SUPFAM" id="SSF81383">
    <property type="entry name" value="F-box domain"/>
    <property type="match status" value="1"/>
</dbReference>
<dbReference type="AlphaFoldDB" id="A0AA40BS59"/>
<dbReference type="InterPro" id="IPR036047">
    <property type="entry name" value="F-box-like_dom_sf"/>
</dbReference>
<evidence type="ECO:0008006" key="3">
    <source>
        <dbReference type="Google" id="ProtNLM"/>
    </source>
</evidence>
<dbReference type="Proteomes" id="UP001172159">
    <property type="component" value="Unassembled WGS sequence"/>
</dbReference>
<comment type="caution">
    <text evidence="1">The sequence shown here is derived from an EMBL/GenBank/DDBJ whole genome shotgun (WGS) entry which is preliminary data.</text>
</comment>
<reference evidence="1" key="1">
    <citation type="submission" date="2023-06" db="EMBL/GenBank/DDBJ databases">
        <title>Genome-scale phylogeny and comparative genomics of the fungal order Sordariales.</title>
        <authorList>
            <consortium name="Lawrence Berkeley National Laboratory"/>
            <person name="Hensen N."/>
            <person name="Bonometti L."/>
            <person name="Westerberg I."/>
            <person name="Brannstrom I.O."/>
            <person name="Guillou S."/>
            <person name="Cros-Aarteil S."/>
            <person name="Calhoun S."/>
            <person name="Haridas S."/>
            <person name="Kuo A."/>
            <person name="Mondo S."/>
            <person name="Pangilinan J."/>
            <person name="Riley R."/>
            <person name="Labutti K."/>
            <person name="Andreopoulos B."/>
            <person name="Lipzen A."/>
            <person name="Chen C."/>
            <person name="Yanf M."/>
            <person name="Daum C."/>
            <person name="Ng V."/>
            <person name="Clum A."/>
            <person name="Steindorff A."/>
            <person name="Ohm R."/>
            <person name="Martin F."/>
            <person name="Silar P."/>
            <person name="Natvig D."/>
            <person name="Lalanne C."/>
            <person name="Gautier V."/>
            <person name="Ament-Velasquez S.L."/>
            <person name="Kruys A."/>
            <person name="Hutchinson M.I."/>
            <person name="Powell A.J."/>
            <person name="Barry K."/>
            <person name="Miller A.N."/>
            <person name="Grigoriev I.V."/>
            <person name="Debuchy R."/>
            <person name="Gladieux P."/>
            <person name="Thoren M.H."/>
            <person name="Johannesson H."/>
        </authorList>
    </citation>
    <scope>NUCLEOTIDE SEQUENCE</scope>
    <source>
        <strain evidence="1">CBS 540.89</strain>
    </source>
</reference>
<proteinExistence type="predicted"/>
<accession>A0AA40BS59</accession>
<evidence type="ECO:0000313" key="2">
    <source>
        <dbReference type="Proteomes" id="UP001172159"/>
    </source>
</evidence>
<evidence type="ECO:0000313" key="1">
    <source>
        <dbReference type="EMBL" id="KAK0739381.1"/>
    </source>
</evidence>
<protein>
    <recommendedName>
        <fullName evidence="3">F-box domain-containing protein</fullName>
    </recommendedName>
</protein>
<name>A0AA40BS59_9PEZI</name>